<dbReference type="PROSITE" id="PS01314">
    <property type="entry name" value="UPF0047"/>
    <property type="match status" value="1"/>
</dbReference>
<dbReference type="Pfam" id="PF01894">
    <property type="entry name" value="YjbQ"/>
    <property type="match status" value="1"/>
</dbReference>
<comment type="caution">
    <text evidence="2">The sequence shown here is derived from an EMBL/GenBank/DDBJ whole genome shotgun (WGS) entry which is preliminary data.</text>
</comment>
<reference evidence="2 3" key="1">
    <citation type="submission" date="2021-06" db="EMBL/GenBank/DDBJ databases">
        <title>Description of novel taxa of the family Lachnospiraceae.</title>
        <authorList>
            <person name="Chaplin A.V."/>
            <person name="Sokolova S.R."/>
            <person name="Pikina A.P."/>
            <person name="Korzhanova M."/>
            <person name="Belova V."/>
            <person name="Korostin D."/>
            <person name="Efimov B.A."/>
        </authorList>
    </citation>
    <scope>NUCLEOTIDE SEQUENCE [LARGE SCALE GENOMIC DNA]</scope>
    <source>
        <strain evidence="2 3">ASD4241</strain>
    </source>
</reference>
<dbReference type="PIRSF" id="PIRSF004681">
    <property type="entry name" value="UCP004681"/>
    <property type="match status" value="1"/>
</dbReference>
<comment type="similarity">
    <text evidence="1">Belongs to the UPF0047 family.</text>
</comment>
<dbReference type="Gene3D" id="2.60.120.460">
    <property type="entry name" value="YjbQ-like"/>
    <property type="match status" value="1"/>
</dbReference>
<protein>
    <submittedName>
        <fullName evidence="2">Secondary thiamine-phosphate synthase enzyme YjbQ</fullName>
    </submittedName>
</protein>
<dbReference type="InterPro" id="IPR001602">
    <property type="entry name" value="UPF0047_YjbQ-like"/>
</dbReference>
<keyword evidence="3" id="KW-1185">Reference proteome</keyword>
<dbReference type="NCBIfam" id="TIGR00149">
    <property type="entry name" value="TIGR00149_YjbQ"/>
    <property type="match status" value="1"/>
</dbReference>
<dbReference type="PANTHER" id="PTHR30615:SF8">
    <property type="entry name" value="UPF0047 PROTEIN C4A8.02C"/>
    <property type="match status" value="1"/>
</dbReference>
<dbReference type="Proteomes" id="UP001314681">
    <property type="component" value="Unassembled WGS sequence"/>
</dbReference>
<gene>
    <name evidence="2" type="ORF">KTH90_03215</name>
</gene>
<dbReference type="PANTHER" id="PTHR30615">
    <property type="entry name" value="UNCHARACTERIZED PROTEIN YJBQ-RELATED"/>
    <property type="match status" value="1"/>
</dbReference>
<dbReference type="InterPro" id="IPR035917">
    <property type="entry name" value="YjbQ-like_sf"/>
</dbReference>
<organism evidence="2 3">
    <name type="scientific">Diplocloster modestus</name>
    <dbReference type="NCBI Taxonomy" id="2850322"/>
    <lineage>
        <taxon>Bacteria</taxon>
        <taxon>Bacillati</taxon>
        <taxon>Bacillota</taxon>
        <taxon>Clostridia</taxon>
        <taxon>Lachnospirales</taxon>
        <taxon>Lachnospiraceae</taxon>
        <taxon>Diplocloster</taxon>
    </lineage>
</organism>
<dbReference type="EMBL" id="JAHQCX010000002">
    <property type="protein sequence ID" value="MBU9725020.1"/>
    <property type="molecule type" value="Genomic_DNA"/>
</dbReference>
<evidence type="ECO:0000313" key="2">
    <source>
        <dbReference type="EMBL" id="MBU9725020.1"/>
    </source>
</evidence>
<evidence type="ECO:0000256" key="1">
    <source>
        <dbReference type="ARBA" id="ARBA00005534"/>
    </source>
</evidence>
<evidence type="ECO:0000313" key="3">
    <source>
        <dbReference type="Proteomes" id="UP001314681"/>
    </source>
</evidence>
<dbReference type="RefSeq" id="WP_158349665.1">
    <property type="nucleotide sequence ID" value="NZ_JAHQCX010000002.1"/>
</dbReference>
<dbReference type="SUPFAM" id="SSF111038">
    <property type="entry name" value="YjbQ-like"/>
    <property type="match status" value="1"/>
</dbReference>
<sequence length="134" mass="15309">MKVFKHALEVDKRQTLVDITAQVRDDIRKSGVQDGIVVVYCPHTTAGITINENADPDVCRDMIYGYEKVFSTQDREYRHFEGNSHAHMKSAAVGASQTLILEEGRLILGTWQDIYFCEFDGPRHRSFYVKILEG</sequence>
<proteinExistence type="inferred from homology"/>
<accession>A0ABS6K3D0</accession>
<name>A0ABS6K3D0_9FIRM</name>